<dbReference type="OrthoDB" id="1930940at2"/>
<evidence type="ECO:0000313" key="1">
    <source>
        <dbReference type="EMBL" id="APC40506.1"/>
    </source>
</evidence>
<name>A0A1J0GGL3_9CLOT</name>
<dbReference type="KEGG" id="ceu:A7L45_10725"/>
<dbReference type="EMBL" id="CP015756">
    <property type="protein sequence ID" value="APC40506.1"/>
    <property type="molecule type" value="Genomic_DNA"/>
</dbReference>
<proteinExistence type="predicted"/>
<dbReference type="GeneID" id="83592917"/>
<accession>A0A1J0GGL3</accession>
<dbReference type="AlphaFoldDB" id="A0A1J0GGL3"/>
<protein>
    <submittedName>
        <fullName evidence="1">Uncharacterized protein</fullName>
    </submittedName>
</protein>
<reference evidence="2" key="1">
    <citation type="journal article" date="2016" name="Front. Microbiol.">
        <title>Complete Genome Sequence of Clostridium estertheticum DSM 8809, a Microbe Identified in Spoiled Vacuum Packed Beef.</title>
        <authorList>
            <person name="Yu Z."/>
            <person name="Gunn L."/>
            <person name="Brennan E."/>
            <person name="Reid R."/>
            <person name="Wall P.G."/>
            <person name="Gaora O.P."/>
            <person name="Hurley D."/>
            <person name="Bolton D."/>
            <person name="Fanning S."/>
        </authorList>
    </citation>
    <scope>NUCLEOTIDE SEQUENCE [LARGE SCALE GENOMIC DNA]</scope>
    <source>
        <strain evidence="2">DSM 8809</strain>
    </source>
</reference>
<keyword evidence="2" id="KW-1185">Reference proteome</keyword>
<dbReference type="RefSeq" id="WP_071612797.1">
    <property type="nucleotide sequence ID" value="NZ_CP015756.1"/>
</dbReference>
<evidence type="ECO:0000313" key="2">
    <source>
        <dbReference type="Proteomes" id="UP000182569"/>
    </source>
</evidence>
<organism evidence="1 2">
    <name type="scientific">Clostridium estertheticum subsp. estertheticum</name>
    <dbReference type="NCBI Taxonomy" id="1552"/>
    <lineage>
        <taxon>Bacteria</taxon>
        <taxon>Bacillati</taxon>
        <taxon>Bacillota</taxon>
        <taxon>Clostridia</taxon>
        <taxon>Eubacteriales</taxon>
        <taxon>Clostridiaceae</taxon>
        <taxon>Clostridium</taxon>
    </lineage>
</organism>
<dbReference type="Proteomes" id="UP000182569">
    <property type="component" value="Chromosome"/>
</dbReference>
<gene>
    <name evidence="1" type="ORF">A7L45_10725</name>
</gene>
<sequence length="108" mass="12486">MKTFQDLVNETLDVQDLEELESAADLFQFGIEKGYYNKRQADQFNVTYWKMKNKCLAYEVAKEIKGNKLDIITMVTSAPTEIKDNIRELTNYVNGRVKALKGKMNGIR</sequence>